<dbReference type="EC" id="3.1.4.58" evidence="2"/>
<dbReference type="NCBIfam" id="TIGR02258">
    <property type="entry name" value="2_5_ligase"/>
    <property type="match status" value="1"/>
</dbReference>
<evidence type="ECO:0000256" key="2">
    <source>
        <dbReference type="HAMAP-Rule" id="MF_01940"/>
    </source>
</evidence>
<feature type="short sequence motif" description="HXTX 1" evidence="2">
    <location>
        <begin position="41"/>
        <end position="44"/>
    </location>
</feature>
<feature type="active site" description="Proton donor" evidence="2">
    <location>
        <position position="41"/>
    </location>
</feature>
<dbReference type="SUPFAM" id="SSF55144">
    <property type="entry name" value="LigT-like"/>
    <property type="match status" value="1"/>
</dbReference>
<dbReference type="Proteomes" id="UP000202485">
    <property type="component" value="Unassembled WGS sequence"/>
</dbReference>
<feature type="active site" description="Proton acceptor" evidence="2">
    <location>
        <position position="120"/>
    </location>
</feature>
<dbReference type="GO" id="GO:0004113">
    <property type="term" value="F:2',3'-cyclic-nucleotide 3'-phosphodiesterase activity"/>
    <property type="evidence" value="ECO:0007669"/>
    <property type="project" value="InterPro"/>
</dbReference>
<dbReference type="InterPro" id="IPR009097">
    <property type="entry name" value="Cyclic_Pdiesterase"/>
</dbReference>
<comment type="catalytic activity">
    <reaction evidence="2">
        <text>a 3'-end 2',3'-cyclophospho-ribonucleotide-RNA + H2O = a 3'-end 2'-phospho-ribonucleotide-RNA + H(+)</text>
        <dbReference type="Rhea" id="RHEA:11828"/>
        <dbReference type="Rhea" id="RHEA-COMP:10464"/>
        <dbReference type="Rhea" id="RHEA-COMP:17353"/>
        <dbReference type="ChEBI" id="CHEBI:15377"/>
        <dbReference type="ChEBI" id="CHEBI:15378"/>
        <dbReference type="ChEBI" id="CHEBI:83064"/>
        <dbReference type="ChEBI" id="CHEBI:173113"/>
        <dbReference type="EC" id="3.1.4.58"/>
    </reaction>
</comment>
<dbReference type="Gene3D" id="3.90.1140.10">
    <property type="entry name" value="Cyclic phosphodiesterase"/>
    <property type="match status" value="1"/>
</dbReference>
<evidence type="ECO:0000313" key="4">
    <source>
        <dbReference type="Proteomes" id="UP000202485"/>
    </source>
</evidence>
<proteinExistence type="inferred from homology"/>
<dbReference type="PANTHER" id="PTHR35561">
    <property type="entry name" value="RNA 2',3'-CYCLIC PHOSPHODIESTERASE"/>
    <property type="match status" value="1"/>
</dbReference>
<evidence type="ECO:0000256" key="1">
    <source>
        <dbReference type="ARBA" id="ARBA00022801"/>
    </source>
</evidence>
<gene>
    <name evidence="3" type="primary">ligT</name>
    <name evidence="3" type="ORF">RUA8715_02596</name>
</gene>
<name>A0A238KQA5_9RHOB</name>
<dbReference type="GO" id="GO:0016874">
    <property type="term" value="F:ligase activity"/>
    <property type="evidence" value="ECO:0007669"/>
    <property type="project" value="UniProtKB-KW"/>
</dbReference>
<dbReference type="AlphaFoldDB" id="A0A238KQA5"/>
<comment type="function">
    <text evidence="2">Hydrolyzes RNA 2',3'-cyclic phosphodiester to an RNA 2'-phosphomonoester.</text>
</comment>
<evidence type="ECO:0000313" key="3">
    <source>
        <dbReference type="EMBL" id="SMX45039.1"/>
    </source>
</evidence>
<sequence>MSGALIRCFVAIPVSSEIAQLCADVARAAHSGRSLPAENLHLTLAFLGDRTRDALIELNDHFEAIKCRTFSIRLSGLGSFGNSLHMAVEPDSELLHLHESVQRCIRQAGLMLQRRRFRPHITIVRGIESALNKGFLQSPVPQATMVVTQFNLNSSTLRPDGARYETLSTYPLQLQGWSSQADDFADR</sequence>
<organism evidence="3 4">
    <name type="scientific">Ruegeria arenilitoris</name>
    <dbReference type="NCBI Taxonomy" id="1173585"/>
    <lineage>
        <taxon>Bacteria</taxon>
        <taxon>Pseudomonadati</taxon>
        <taxon>Pseudomonadota</taxon>
        <taxon>Alphaproteobacteria</taxon>
        <taxon>Rhodobacterales</taxon>
        <taxon>Roseobacteraceae</taxon>
        <taxon>Ruegeria</taxon>
    </lineage>
</organism>
<feature type="short sequence motif" description="HXTX 2" evidence="2">
    <location>
        <begin position="120"/>
        <end position="123"/>
    </location>
</feature>
<comment type="similarity">
    <text evidence="2">Belongs to the 2H phosphoesterase superfamily. ThpR family.</text>
</comment>
<keyword evidence="1 2" id="KW-0378">Hydrolase</keyword>
<dbReference type="HAMAP" id="MF_01940">
    <property type="entry name" value="RNA_CPDase"/>
    <property type="match status" value="1"/>
</dbReference>
<dbReference type="RefSeq" id="WP_093964091.1">
    <property type="nucleotide sequence ID" value="NZ_FXYG01000003.1"/>
</dbReference>
<accession>A0A238KQA5</accession>
<dbReference type="GO" id="GO:0008664">
    <property type="term" value="F:RNA 2',3'-cyclic 3'-phosphodiesterase activity"/>
    <property type="evidence" value="ECO:0007669"/>
    <property type="project" value="UniProtKB-EC"/>
</dbReference>
<dbReference type="PANTHER" id="PTHR35561:SF1">
    <property type="entry name" value="RNA 2',3'-CYCLIC PHOSPHODIESTERASE"/>
    <property type="match status" value="1"/>
</dbReference>
<dbReference type="EMBL" id="FXYG01000003">
    <property type="protein sequence ID" value="SMX45039.1"/>
    <property type="molecule type" value="Genomic_DNA"/>
</dbReference>
<reference evidence="4" key="1">
    <citation type="submission" date="2017-05" db="EMBL/GenBank/DDBJ databases">
        <authorList>
            <person name="Rodrigo-Torres L."/>
            <person name="Arahal R. D."/>
            <person name="Lucena T."/>
        </authorList>
    </citation>
    <scope>NUCLEOTIDE SEQUENCE [LARGE SCALE GENOMIC DNA]</scope>
    <source>
        <strain evidence="4">CECT 8715</strain>
    </source>
</reference>
<keyword evidence="3" id="KW-0436">Ligase</keyword>
<dbReference type="InterPro" id="IPR004175">
    <property type="entry name" value="RNA_CPDase"/>
</dbReference>
<dbReference type="Pfam" id="PF13563">
    <property type="entry name" value="2_5_RNA_ligase2"/>
    <property type="match status" value="1"/>
</dbReference>
<keyword evidence="4" id="KW-1185">Reference proteome</keyword>
<dbReference type="OrthoDB" id="9793819at2"/>
<protein>
    <recommendedName>
        <fullName evidence="2">RNA 2',3'-cyclic phosphodiesterase</fullName>
        <shortName evidence="2">RNA 2',3'-CPDase</shortName>
        <ecNumber evidence="2">3.1.4.58</ecNumber>
    </recommendedName>
</protein>